<evidence type="ECO:0000259" key="4">
    <source>
        <dbReference type="Pfam" id="PF00496"/>
    </source>
</evidence>
<keyword evidence="2" id="KW-0813">Transport</keyword>
<reference evidence="5" key="1">
    <citation type="journal article" date="2014" name="Front. Microbiol.">
        <title>High frequency of phylogenetically diverse reductive dehalogenase-homologous genes in deep subseafloor sedimentary metagenomes.</title>
        <authorList>
            <person name="Kawai M."/>
            <person name="Futagami T."/>
            <person name="Toyoda A."/>
            <person name="Takaki Y."/>
            <person name="Nishi S."/>
            <person name="Hori S."/>
            <person name="Arai W."/>
            <person name="Tsubouchi T."/>
            <person name="Morono Y."/>
            <person name="Uchiyama I."/>
            <person name="Ito T."/>
            <person name="Fujiyama A."/>
            <person name="Inagaki F."/>
            <person name="Takami H."/>
        </authorList>
    </citation>
    <scope>NUCLEOTIDE SEQUENCE</scope>
    <source>
        <strain evidence="5">Expedition CK06-06</strain>
    </source>
</reference>
<dbReference type="PANTHER" id="PTHR30290">
    <property type="entry name" value="PERIPLASMIC BINDING COMPONENT OF ABC TRANSPORTER"/>
    <property type="match status" value="1"/>
</dbReference>
<evidence type="ECO:0000256" key="3">
    <source>
        <dbReference type="ARBA" id="ARBA00022729"/>
    </source>
</evidence>
<dbReference type="Gene3D" id="3.90.76.10">
    <property type="entry name" value="Dipeptide-binding Protein, Domain 1"/>
    <property type="match status" value="1"/>
</dbReference>
<evidence type="ECO:0000313" key="5">
    <source>
        <dbReference type="EMBL" id="GAF77831.1"/>
    </source>
</evidence>
<evidence type="ECO:0000256" key="2">
    <source>
        <dbReference type="ARBA" id="ARBA00022448"/>
    </source>
</evidence>
<dbReference type="CDD" id="cd08513">
    <property type="entry name" value="PBP2_thermophilic_Hb8_like"/>
    <property type="match status" value="1"/>
</dbReference>
<protein>
    <recommendedName>
        <fullName evidence="4">Solute-binding protein family 5 domain-containing protein</fullName>
    </recommendedName>
</protein>
<accession>X0SRQ9</accession>
<dbReference type="GO" id="GO:1904680">
    <property type="term" value="F:peptide transmembrane transporter activity"/>
    <property type="evidence" value="ECO:0007669"/>
    <property type="project" value="TreeGrafter"/>
</dbReference>
<evidence type="ECO:0000256" key="1">
    <source>
        <dbReference type="ARBA" id="ARBA00005695"/>
    </source>
</evidence>
<dbReference type="Gene3D" id="3.10.105.10">
    <property type="entry name" value="Dipeptide-binding Protein, Domain 3"/>
    <property type="match status" value="1"/>
</dbReference>
<dbReference type="InterPro" id="IPR000914">
    <property type="entry name" value="SBP_5_dom"/>
</dbReference>
<dbReference type="InterPro" id="IPR039424">
    <property type="entry name" value="SBP_5"/>
</dbReference>
<comment type="caution">
    <text evidence="5">The sequence shown here is derived from an EMBL/GenBank/DDBJ whole genome shotgun (WGS) entry which is preliminary data.</text>
</comment>
<gene>
    <name evidence="5" type="ORF">S01H1_13686</name>
</gene>
<feature type="non-terminal residue" evidence="5">
    <location>
        <position position="402"/>
    </location>
</feature>
<feature type="non-terminal residue" evidence="5">
    <location>
        <position position="1"/>
    </location>
</feature>
<sequence length="402" mass="45496">RDPGYRGAPYLDELWRSVEVVKVNSHTVRFSLRGPFAPFLDYTTIGILPAHLLAEVPAESLPNDPFNQRPVGTGLFQLEEVSAEHALLKGNPLFYGPKPYLNKIEFRFYPNHESVLSAYELGEVQGISRVLPEDLPEVKGHSGLKLFSARLTGYTLIFLNLKDPAVPFFQEELVRQALIYAIDRQKLVDRVLKGQGLVAHSPILPETWACDNAVEKYAYNLELARTLLIRAGWHNPTHLSAKRGEISGEDDEGVREKAGVRLAFTLLTDDDPLHVELAEEIARQWEALGVKAMLRTISSGLVREFLYPRKFEAVLIDLELHGDPDPYPLWHSTQTNGEGQNYAGFVSYEADKLIEEARCTTDSEKRAELYHRFQEIFADEVPSLLLYYPIYTYAVDEKVKGV</sequence>
<dbReference type="EMBL" id="BARS01007067">
    <property type="protein sequence ID" value="GAF77831.1"/>
    <property type="molecule type" value="Genomic_DNA"/>
</dbReference>
<dbReference type="AlphaFoldDB" id="X0SRQ9"/>
<feature type="domain" description="Solute-binding protein family 5" evidence="4">
    <location>
        <begin position="16"/>
        <end position="332"/>
    </location>
</feature>
<name>X0SRQ9_9ZZZZ</name>
<dbReference type="Gene3D" id="3.40.190.10">
    <property type="entry name" value="Periplasmic binding protein-like II"/>
    <property type="match status" value="1"/>
</dbReference>
<keyword evidence="3" id="KW-0732">Signal</keyword>
<organism evidence="5">
    <name type="scientific">marine sediment metagenome</name>
    <dbReference type="NCBI Taxonomy" id="412755"/>
    <lineage>
        <taxon>unclassified sequences</taxon>
        <taxon>metagenomes</taxon>
        <taxon>ecological metagenomes</taxon>
    </lineage>
</organism>
<dbReference type="PANTHER" id="PTHR30290:SF9">
    <property type="entry name" value="OLIGOPEPTIDE-BINDING PROTEIN APPA"/>
    <property type="match status" value="1"/>
</dbReference>
<proteinExistence type="inferred from homology"/>
<dbReference type="GO" id="GO:0015833">
    <property type="term" value="P:peptide transport"/>
    <property type="evidence" value="ECO:0007669"/>
    <property type="project" value="TreeGrafter"/>
</dbReference>
<dbReference type="SUPFAM" id="SSF53850">
    <property type="entry name" value="Periplasmic binding protein-like II"/>
    <property type="match status" value="1"/>
</dbReference>
<dbReference type="Pfam" id="PF00496">
    <property type="entry name" value="SBP_bac_5"/>
    <property type="match status" value="1"/>
</dbReference>
<comment type="similarity">
    <text evidence="1">Belongs to the bacterial solute-binding protein 5 family.</text>
</comment>